<dbReference type="EMBL" id="JACGZW010000003">
    <property type="protein sequence ID" value="MBB1153104.1"/>
    <property type="molecule type" value="Genomic_DNA"/>
</dbReference>
<dbReference type="RefSeq" id="WP_182890292.1">
    <property type="nucleotide sequence ID" value="NZ_JACGZW010000003.1"/>
</dbReference>
<name>A0A7W3Z9U7_9PSEU</name>
<reference evidence="1 2" key="1">
    <citation type="submission" date="2020-08" db="EMBL/GenBank/DDBJ databases">
        <title>Amycolatopsis sp. nov. DR6-1 isolated from Dendrobium heterocarpum.</title>
        <authorList>
            <person name="Tedsree N."/>
            <person name="Kuncharoen N."/>
            <person name="Likhitwitayawuid K."/>
            <person name="Tanasupawat S."/>
        </authorList>
    </citation>
    <scope>NUCLEOTIDE SEQUENCE [LARGE SCALE GENOMIC DNA]</scope>
    <source>
        <strain evidence="1 2">DR6-1</strain>
    </source>
</reference>
<keyword evidence="2" id="KW-1185">Reference proteome</keyword>
<dbReference type="Proteomes" id="UP000526734">
    <property type="component" value="Unassembled WGS sequence"/>
</dbReference>
<accession>A0A7W3Z9U7</accession>
<protein>
    <recommendedName>
        <fullName evidence="3">Excreted virulence factor EspC, type VII ESX diderm</fullName>
    </recommendedName>
</protein>
<evidence type="ECO:0000313" key="1">
    <source>
        <dbReference type="EMBL" id="MBB1153104.1"/>
    </source>
</evidence>
<sequence length="111" mass="12210">MAGYQVQTAKLYDYSRQLAGNKTAVAGVKGKVSQADVGDESWGVVGIFVKHKYTSMVDDLKDLLTAMETGLQSASDKINRAGQFYDQTEEDHCRSWKDVMGKIDNLGSGRK</sequence>
<evidence type="ECO:0000313" key="2">
    <source>
        <dbReference type="Proteomes" id="UP000526734"/>
    </source>
</evidence>
<organism evidence="1 2">
    <name type="scientific">Amycolatopsis dendrobii</name>
    <dbReference type="NCBI Taxonomy" id="2760662"/>
    <lineage>
        <taxon>Bacteria</taxon>
        <taxon>Bacillati</taxon>
        <taxon>Actinomycetota</taxon>
        <taxon>Actinomycetes</taxon>
        <taxon>Pseudonocardiales</taxon>
        <taxon>Pseudonocardiaceae</taxon>
        <taxon>Amycolatopsis</taxon>
    </lineage>
</organism>
<gene>
    <name evidence="1" type="ORF">H4281_08175</name>
</gene>
<dbReference type="AlphaFoldDB" id="A0A7W3Z9U7"/>
<proteinExistence type="predicted"/>
<evidence type="ECO:0008006" key="3">
    <source>
        <dbReference type="Google" id="ProtNLM"/>
    </source>
</evidence>
<comment type="caution">
    <text evidence="1">The sequence shown here is derived from an EMBL/GenBank/DDBJ whole genome shotgun (WGS) entry which is preliminary data.</text>
</comment>